<accession>A0AAE3MY32</accession>
<gene>
    <name evidence="1" type="ORF">NOF55_08190</name>
</gene>
<reference evidence="1" key="1">
    <citation type="submission" date="2022-07" db="EMBL/GenBank/DDBJ databases">
        <title>Ectorhizobium quercum gen.nov., sp. nov.</title>
        <authorList>
            <person name="Ma T."/>
            <person name="Li Y."/>
        </authorList>
    </citation>
    <scope>NUCLEOTIDE SEQUENCE</scope>
    <source>
        <strain evidence="1">BDR2-2</strain>
    </source>
</reference>
<protein>
    <submittedName>
        <fullName evidence="1">Phosphate ABC transporter substrate-binding protein</fullName>
    </submittedName>
</protein>
<evidence type="ECO:0000313" key="2">
    <source>
        <dbReference type="Proteomes" id="UP001208771"/>
    </source>
</evidence>
<dbReference type="RefSeq" id="WP_306410853.1">
    <property type="nucleotide sequence ID" value="NZ_JANFPI010000002.1"/>
</dbReference>
<evidence type="ECO:0000313" key="1">
    <source>
        <dbReference type="EMBL" id="MCX8997084.1"/>
    </source>
</evidence>
<dbReference type="Proteomes" id="UP001208771">
    <property type="component" value="Unassembled WGS sequence"/>
</dbReference>
<sequence>MDKPVFARDDRPVSIAVADYAITGPLKRAASADGDDTMRFEAVSPITRAFRPMAREQAYDICEMAIVTYLQARAYGKPVWLLPIVLLARFQHRCIVCNSDRAILRPKDLEDRTVGVRAFSQTTGAWVRGLLANEYGVDLEKIDWMTFEDGHVAEYADPPIARRAPEGRKPGEMLQACELDAAILGNDLPKDERLVTVIADPAGDARRWYERTNVIPINHMVVVSEDLLQRSPGAAAGFFEAIAESKRAGNGIVEDGVDMNPLGVEALRPSLEMIIDYSLQQGLIPRRLTVDELFHHATRDFGR</sequence>
<proteinExistence type="predicted"/>
<name>A0AAE3MY32_9HYPH</name>
<dbReference type="SUPFAM" id="SSF53850">
    <property type="entry name" value="Periplasmic binding protein-like II"/>
    <property type="match status" value="1"/>
</dbReference>
<dbReference type="EMBL" id="JANFPI010000002">
    <property type="protein sequence ID" value="MCX8997084.1"/>
    <property type="molecule type" value="Genomic_DNA"/>
</dbReference>
<dbReference type="AlphaFoldDB" id="A0AAE3MY32"/>
<keyword evidence="2" id="KW-1185">Reference proteome</keyword>
<organism evidence="1 2">
    <name type="scientific">Ectorhizobium quercum</name>
    <dbReference type="NCBI Taxonomy" id="2965071"/>
    <lineage>
        <taxon>Bacteria</taxon>
        <taxon>Pseudomonadati</taxon>
        <taxon>Pseudomonadota</taxon>
        <taxon>Alphaproteobacteria</taxon>
        <taxon>Hyphomicrobiales</taxon>
        <taxon>Rhizobiaceae</taxon>
        <taxon>Ectorhizobium</taxon>
    </lineage>
</organism>
<comment type="caution">
    <text evidence="1">The sequence shown here is derived from an EMBL/GenBank/DDBJ whole genome shotgun (WGS) entry which is preliminary data.</text>
</comment>